<proteinExistence type="predicted"/>
<dbReference type="EMBL" id="ML977498">
    <property type="protein sequence ID" value="KAF2134047.1"/>
    <property type="molecule type" value="Genomic_DNA"/>
</dbReference>
<gene>
    <name evidence="1" type="ORF">P153DRAFT_363058</name>
</gene>
<dbReference type="AlphaFoldDB" id="A0A6A6AT68"/>
<dbReference type="GeneID" id="54407716"/>
<dbReference type="Proteomes" id="UP000799771">
    <property type="component" value="Unassembled WGS sequence"/>
</dbReference>
<keyword evidence="2" id="KW-1185">Reference proteome</keyword>
<accession>A0A6A6AT68</accession>
<protein>
    <submittedName>
        <fullName evidence="1">Uncharacterized protein</fullName>
    </submittedName>
</protein>
<evidence type="ECO:0000313" key="2">
    <source>
        <dbReference type="Proteomes" id="UP000799771"/>
    </source>
</evidence>
<evidence type="ECO:0000313" key="1">
    <source>
        <dbReference type="EMBL" id="KAF2134047.1"/>
    </source>
</evidence>
<dbReference type="RefSeq" id="XP_033528434.1">
    <property type="nucleotide sequence ID" value="XM_033667284.1"/>
</dbReference>
<reference evidence="1" key="1">
    <citation type="journal article" date="2020" name="Stud. Mycol.">
        <title>101 Dothideomycetes genomes: a test case for predicting lifestyles and emergence of pathogens.</title>
        <authorList>
            <person name="Haridas S."/>
            <person name="Albert R."/>
            <person name="Binder M."/>
            <person name="Bloem J."/>
            <person name="Labutti K."/>
            <person name="Salamov A."/>
            <person name="Andreopoulos B."/>
            <person name="Baker S."/>
            <person name="Barry K."/>
            <person name="Bills G."/>
            <person name="Bluhm B."/>
            <person name="Cannon C."/>
            <person name="Castanera R."/>
            <person name="Culley D."/>
            <person name="Daum C."/>
            <person name="Ezra D."/>
            <person name="Gonzalez J."/>
            <person name="Henrissat B."/>
            <person name="Kuo A."/>
            <person name="Liang C."/>
            <person name="Lipzen A."/>
            <person name="Lutzoni F."/>
            <person name="Magnuson J."/>
            <person name="Mondo S."/>
            <person name="Nolan M."/>
            <person name="Ohm R."/>
            <person name="Pangilinan J."/>
            <person name="Park H.-J."/>
            <person name="Ramirez L."/>
            <person name="Alfaro M."/>
            <person name="Sun H."/>
            <person name="Tritt A."/>
            <person name="Yoshinaga Y."/>
            <person name="Zwiers L.-H."/>
            <person name="Turgeon B."/>
            <person name="Goodwin S."/>
            <person name="Spatafora J."/>
            <person name="Crous P."/>
            <person name="Grigoriev I."/>
        </authorList>
    </citation>
    <scope>NUCLEOTIDE SEQUENCE</scope>
    <source>
        <strain evidence="1">CBS 119687</strain>
    </source>
</reference>
<name>A0A6A6AT68_9PLEO</name>
<organism evidence="1 2">
    <name type="scientific">Dothidotthia symphoricarpi CBS 119687</name>
    <dbReference type="NCBI Taxonomy" id="1392245"/>
    <lineage>
        <taxon>Eukaryota</taxon>
        <taxon>Fungi</taxon>
        <taxon>Dikarya</taxon>
        <taxon>Ascomycota</taxon>
        <taxon>Pezizomycotina</taxon>
        <taxon>Dothideomycetes</taxon>
        <taxon>Pleosporomycetidae</taxon>
        <taxon>Pleosporales</taxon>
        <taxon>Dothidotthiaceae</taxon>
        <taxon>Dothidotthia</taxon>
    </lineage>
</organism>
<sequence length="64" mass="6986">MTNLALLESSQASLGELPLSMKGSTELLDMMRGALLSDGTVSAKRWSKKEWGNKVVVVVLRPRV</sequence>